<comment type="caution">
    <text evidence="3">The sequence shown here is derived from an EMBL/GenBank/DDBJ whole genome shotgun (WGS) entry which is preliminary data.</text>
</comment>
<accession>A0A1E8Q2T0</accession>
<keyword evidence="2" id="KW-1133">Transmembrane helix</keyword>
<dbReference type="Proteomes" id="UP000178953">
    <property type="component" value="Unassembled WGS sequence"/>
</dbReference>
<evidence type="ECO:0000313" key="4">
    <source>
        <dbReference type="Proteomes" id="UP000178953"/>
    </source>
</evidence>
<evidence type="ECO:0000313" key="3">
    <source>
        <dbReference type="EMBL" id="OFJ52409.1"/>
    </source>
</evidence>
<keyword evidence="2" id="KW-0812">Transmembrane</keyword>
<proteinExistence type="predicted"/>
<feature type="transmembrane region" description="Helical" evidence="2">
    <location>
        <begin position="53"/>
        <end position="76"/>
    </location>
</feature>
<reference evidence="3 4" key="1">
    <citation type="submission" date="2016-09" db="EMBL/GenBank/DDBJ databases">
        <title>genome sequence of Mycobacterium sp. 739 SCH.</title>
        <authorList>
            <person name="Greninger A.L."/>
            <person name="Qin X."/>
            <person name="Jerome K."/>
            <person name="Vora S."/>
            <person name="Quinn K."/>
        </authorList>
    </citation>
    <scope>NUCLEOTIDE SEQUENCE [LARGE SCALE GENOMIC DNA]</scope>
    <source>
        <strain evidence="3 4">SCH</strain>
    </source>
</reference>
<evidence type="ECO:0000256" key="1">
    <source>
        <dbReference type="SAM" id="MobiDB-lite"/>
    </source>
</evidence>
<keyword evidence="2" id="KW-0472">Membrane</keyword>
<protein>
    <submittedName>
        <fullName evidence="3">Uncharacterized protein</fullName>
    </submittedName>
</protein>
<dbReference type="RefSeq" id="WP_070354475.1">
    <property type="nucleotide sequence ID" value="NZ_MCHX01000041.1"/>
</dbReference>
<keyword evidence="4" id="KW-1185">Reference proteome</keyword>
<sequence>MTDGVPNADPQNTPAVEHGTIQPGDTPPDAASTEQSANKDPVPKGSRFTSSGVTSLVMISAFAVLFAVIAVLLVVYL</sequence>
<organism evidence="3 4">
    <name type="scientific">Mycolicibacterium grossiae</name>
    <dbReference type="NCBI Taxonomy" id="1552759"/>
    <lineage>
        <taxon>Bacteria</taxon>
        <taxon>Bacillati</taxon>
        <taxon>Actinomycetota</taxon>
        <taxon>Actinomycetes</taxon>
        <taxon>Mycobacteriales</taxon>
        <taxon>Mycobacteriaceae</taxon>
        <taxon>Mycolicibacterium</taxon>
    </lineage>
</organism>
<feature type="region of interest" description="Disordered" evidence="1">
    <location>
        <begin position="1"/>
        <end position="48"/>
    </location>
</feature>
<name>A0A1E8Q2T0_9MYCO</name>
<gene>
    <name evidence="3" type="ORF">BEL07_17755</name>
</gene>
<dbReference type="AlphaFoldDB" id="A0A1E8Q2T0"/>
<dbReference type="EMBL" id="MCHX01000041">
    <property type="protein sequence ID" value="OFJ52409.1"/>
    <property type="molecule type" value="Genomic_DNA"/>
</dbReference>
<dbReference type="InterPro" id="IPR045512">
    <property type="entry name" value="DUF6480"/>
</dbReference>
<evidence type="ECO:0000256" key="2">
    <source>
        <dbReference type="SAM" id="Phobius"/>
    </source>
</evidence>
<dbReference type="Pfam" id="PF20088">
    <property type="entry name" value="DUF6480"/>
    <property type="match status" value="1"/>
</dbReference>